<dbReference type="SUPFAM" id="SSF53850">
    <property type="entry name" value="Periplasmic binding protein-like II"/>
    <property type="match status" value="1"/>
</dbReference>
<dbReference type="Pfam" id="PF13343">
    <property type="entry name" value="SBP_bac_6"/>
    <property type="match status" value="1"/>
</dbReference>
<feature type="binding site" evidence="3">
    <location>
        <position position="224"/>
    </location>
    <ligand>
        <name>Fe cation</name>
        <dbReference type="ChEBI" id="CHEBI:24875"/>
    </ligand>
</feature>
<feature type="binding site" evidence="3">
    <location>
        <position position="223"/>
    </location>
    <ligand>
        <name>Fe cation</name>
        <dbReference type="ChEBI" id="CHEBI:24875"/>
    </ligand>
</feature>
<comment type="caution">
    <text evidence="5">The sequence shown here is derived from an EMBL/GenBank/DDBJ whole genome shotgun (WGS) entry which is preliminary data.</text>
</comment>
<reference evidence="5 6" key="1">
    <citation type="journal article" date="2017" name="Water Res.">
        <title>Comammox in drinking water systems.</title>
        <authorList>
            <person name="Wang Y."/>
            <person name="Ma L."/>
            <person name="Mao Y."/>
            <person name="Jiang X."/>
            <person name="Xia Y."/>
            <person name="Yu K."/>
            <person name="Li B."/>
            <person name="Zhang T."/>
        </authorList>
    </citation>
    <scope>NUCLEOTIDE SEQUENCE [LARGE SCALE GENOMIC DNA]</scope>
    <source>
        <strain evidence="5">SG_bin8</strain>
    </source>
</reference>
<feature type="binding site" evidence="3">
    <location>
        <position position="87"/>
    </location>
    <ligand>
        <name>Fe cation</name>
        <dbReference type="ChEBI" id="CHEBI:24875"/>
    </ligand>
</feature>
<comment type="similarity">
    <text evidence="1">Belongs to the bacterial solute-binding protein 1 family.</text>
</comment>
<evidence type="ECO:0000313" key="5">
    <source>
        <dbReference type="EMBL" id="OQW53576.1"/>
    </source>
</evidence>
<gene>
    <name evidence="5" type="ORF">A4S15_04825</name>
</gene>
<proteinExistence type="inferred from homology"/>
<dbReference type="PANTHER" id="PTHR30006:SF15">
    <property type="entry name" value="IRON-UTILIZATION PERIPLASMIC PROTEIN"/>
    <property type="match status" value="1"/>
</dbReference>
<organism evidence="5 6">
    <name type="scientific">Candidatus Raskinella chloraquaticus</name>
    <dbReference type="NCBI Taxonomy" id="1951219"/>
    <lineage>
        <taxon>Bacteria</taxon>
        <taxon>Pseudomonadati</taxon>
        <taxon>Pseudomonadota</taxon>
        <taxon>Alphaproteobacteria</taxon>
        <taxon>Hyphomicrobiales</taxon>
        <taxon>Phreatobacteraceae</taxon>
        <taxon>Candidatus Raskinella</taxon>
    </lineage>
</organism>
<dbReference type="GO" id="GO:0046872">
    <property type="term" value="F:metal ion binding"/>
    <property type="evidence" value="ECO:0007669"/>
    <property type="project" value="UniProtKB-KW"/>
</dbReference>
<keyword evidence="2 4" id="KW-0732">Signal</keyword>
<name>A0A1W9I1D6_9HYPH</name>
<dbReference type="PIRSF" id="PIRSF002825">
    <property type="entry name" value="CfbpA"/>
    <property type="match status" value="1"/>
</dbReference>
<accession>A0A1W9I1D6</accession>
<evidence type="ECO:0000256" key="3">
    <source>
        <dbReference type="PIRSR" id="PIRSR002825-1"/>
    </source>
</evidence>
<keyword evidence="3" id="KW-0408">Iron</keyword>
<dbReference type="EMBL" id="LWDL01000008">
    <property type="protein sequence ID" value="OQW53576.1"/>
    <property type="molecule type" value="Genomic_DNA"/>
</dbReference>
<dbReference type="InterPro" id="IPR026045">
    <property type="entry name" value="Ferric-bd"/>
</dbReference>
<dbReference type="RefSeq" id="WP_376802679.1">
    <property type="nucleotide sequence ID" value="NZ_DBNB01000014.1"/>
</dbReference>
<sequence length="337" mass="36096">MHNRRHFFVSIASALVLCQMLAAPASAQQTTLVVYNAQHPSLTQGWVDAFTKETGIAVTLRNGNDTQLGNQIVQEGERTPADVFLTENSPSMVLVDNAGLLAPLSPETLAGVEPQFRPSHGRWTGVAARATIFVYDKRKLTQDALPKSLMDLAGAGWKGRWAASPSGGDFQAIVGAMLELKGEDATLTWLKAMKQNAVIYRGNSVAMKAVNAGEADGAIIYHYYWIGDQARTGENSGNLAVHYFGNQDPGAFVSISTAGVLKTSKQPAAAQALVKWIAGRKGQDFVLTGSAYVYPVGEGITANERLKPMVDLQAPKIDPAKLDSRKVSELMIAAGLL</sequence>
<dbReference type="AlphaFoldDB" id="A0A1W9I1D6"/>
<feature type="chain" id="PRO_5012122645" evidence="4">
    <location>
        <begin position="28"/>
        <end position="337"/>
    </location>
</feature>
<dbReference type="CDD" id="cd13543">
    <property type="entry name" value="PBP2_Fbp"/>
    <property type="match status" value="1"/>
</dbReference>
<dbReference type="STRING" id="1827387.A4S15_04825"/>
<evidence type="ECO:0000256" key="2">
    <source>
        <dbReference type="ARBA" id="ARBA00022729"/>
    </source>
</evidence>
<dbReference type="PANTHER" id="PTHR30006">
    <property type="entry name" value="THIAMINE-BINDING PERIPLASMIC PROTEIN-RELATED"/>
    <property type="match status" value="1"/>
</dbReference>
<evidence type="ECO:0000256" key="1">
    <source>
        <dbReference type="ARBA" id="ARBA00008520"/>
    </source>
</evidence>
<feature type="binding site" evidence="3">
    <location>
        <position position="39"/>
    </location>
    <ligand>
        <name>Fe cation</name>
        <dbReference type="ChEBI" id="CHEBI:24875"/>
    </ligand>
</feature>
<protein>
    <submittedName>
        <fullName evidence="5">Iron ABC transporter substrate-binding protein</fullName>
    </submittedName>
</protein>
<dbReference type="Proteomes" id="UP000192872">
    <property type="component" value="Unassembled WGS sequence"/>
</dbReference>
<evidence type="ECO:0000313" key="6">
    <source>
        <dbReference type="Proteomes" id="UP000192872"/>
    </source>
</evidence>
<dbReference type="GO" id="GO:0030288">
    <property type="term" value="C:outer membrane-bounded periplasmic space"/>
    <property type="evidence" value="ECO:0007669"/>
    <property type="project" value="TreeGrafter"/>
</dbReference>
<dbReference type="Gene3D" id="3.40.190.10">
    <property type="entry name" value="Periplasmic binding protein-like II"/>
    <property type="match status" value="2"/>
</dbReference>
<evidence type="ECO:0000256" key="4">
    <source>
        <dbReference type="SAM" id="SignalP"/>
    </source>
</evidence>
<feature type="signal peptide" evidence="4">
    <location>
        <begin position="1"/>
        <end position="27"/>
    </location>
</feature>
<keyword evidence="3" id="KW-0479">Metal-binding</keyword>